<reference evidence="3" key="1">
    <citation type="submission" date="2022-12" db="EMBL/GenBank/DDBJ databases">
        <title>Paraconexibacter alkalitolerans sp. nov. and Baekduia alba sp. nov., isolated from soil and emended description of the genera Paraconexibacter (Chun et al., 2020) and Baekduia (An et al., 2020).</title>
        <authorList>
            <person name="Vieira S."/>
            <person name="Huber K.J."/>
            <person name="Geppert A."/>
            <person name="Wolf J."/>
            <person name="Neumann-Schaal M."/>
            <person name="Muesken M."/>
            <person name="Overmann J."/>
        </authorList>
    </citation>
    <scope>NUCLEOTIDE SEQUENCE</scope>
    <source>
        <strain evidence="3">AEG42_29</strain>
    </source>
</reference>
<dbReference type="InterPro" id="IPR005182">
    <property type="entry name" value="YdbS-like_PH"/>
</dbReference>
<protein>
    <submittedName>
        <fullName evidence="3">Membrane-flanked domain protein</fullName>
    </submittedName>
</protein>
<keyword evidence="1" id="KW-0472">Membrane</keyword>
<name>A0AAU7AUH5_9ACTN</name>
<dbReference type="EMBL" id="CP114014">
    <property type="protein sequence ID" value="XAY05354.1"/>
    <property type="molecule type" value="Genomic_DNA"/>
</dbReference>
<feature type="transmembrane region" description="Helical" evidence="1">
    <location>
        <begin position="47"/>
        <end position="64"/>
    </location>
</feature>
<dbReference type="KEGG" id="parq:DSM112329_02203"/>
<evidence type="ECO:0000256" key="1">
    <source>
        <dbReference type="SAM" id="Phobius"/>
    </source>
</evidence>
<dbReference type="PANTHER" id="PTHR37938:SF1">
    <property type="entry name" value="BLL0215 PROTEIN"/>
    <property type="match status" value="1"/>
</dbReference>
<dbReference type="Pfam" id="PF03703">
    <property type="entry name" value="bPH_2"/>
    <property type="match status" value="1"/>
</dbReference>
<dbReference type="AlphaFoldDB" id="A0AAU7AUH5"/>
<gene>
    <name evidence="3" type="ORF">DSM112329_02203</name>
</gene>
<dbReference type="PANTHER" id="PTHR37938">
    <property type="entry name" value="BLL0215 PROTEIN"/>
    <property type="match status" value="1"/>
</dbReference>
<organism evidence="3">
    <name type="scientific">Paraconexibacter sp. AEG42_29</name>
    <dbReference type="NCBI Taxonomy" id="2997339"/>
    <lineage>
        <taxon>Bacteria</taxon>
        <taxon>Bacillati</taxon>
        <taxon>Actinomycetota</taxon>
        <taxon>Thermoleophilia</taxon>
        <taxon>Solirubrobacterales</taxon>
        <taxon>Paraconexibacteraceae</taxon>
        <taxon>Paraconexibacter</taxon>
    </lineage>
</organism>
<accession>A0AAU7AUH5</accession>
<keyword evidence="1" id="KW-0812">Transmembrane</keyword>
<keyword evidence="1" id="KW-1133">Transmembrane helix</keyword>
<proteinExistence type="predicted"/>
<evidence type="ECO:0000259" key="2">
    <source>
        <dbReference type="Pfam" id="PF03703"/>
    </source>
</evidence>
<evidence type="ECO:0000313" key="3">
    <source>
        <dbReference type="EMBL" id="XAY05354.1"/>
    </source>
</evidence>
<feature type="transmembrane region" description="Helical" evidence="1">
    <location>
        <begin position="21"/>
        <end position="41"/>
    </location>
</feature>
<sequence>MDLHPGETIIFEGRPSWRSILGFYVVGLVAAAVVALIVKLADATGTAVVAFIVIFAVVVAVGFLKRIGTSYTITSERLHIRRGLLSRSVQQTKLERVQNVNTEQSFFERVLQIGTVDFDTAGTDDSDFTFAGVANPDEVVTAVDRAQRAAEVGPAA</sequence>
<dbReference type="RefSeq" id="WP_354701864.1">
    <property type="nucleotide sequence ID" value="NZ_CP114014.1"/>
</dbReference>
<feature type="domain" description="YdbS-like PH" evidence="2">
    <location>
        <begin position="69"/>
        <end position="140"/>
    </location>
</feature>